<dbReference type="GO" id="GO:0003677">
    <property type="term" value="F:DNA binding"/>
    <property type="evidence" value="ECO:0007669"/>
    <property type="project" value="UniProtKB-KW"/>
</dbReference>
<protein>
    <submittedName>
        <fullName evidence="2">DNA-binding protein</fullName>
    </submittedName>
</protein>
<dbReference type="STRING" id="1838285.SCAL_001324"/>
<sequence>MKVLLDTSGLLMIRWVDIFAELERLGYLEYLVPQAVCDELEGLRKTLKGRDREMLNLVRLLLERCKVIEGKGKADDIILEIATREGVAVLTNDRELSERLREKGVRVVSLRQKKYLFERG</sequence>
<dbReference type="SUPFAM" id="SSF88723">
    <property type="entry name" value="PIN domain-like"/>
    <property type="match status" value="1"/>
</dbReference>
<dbReference type="InterPro" id="IPR029060">
    <property type="entry name" value="PIN-like_dom_sf"/>
</dbReference>
<gene>
    <name evidence="2" type="ORF">SCAL_001324</name>
</gene>
<proteinExistence type="predicted"/>
<dbReference type="SMART" id="SM00670">
    <property type="entry name" value="PINc"/>
    <property type="match status" value="1"/>
</dbReference>
<keyword evidence="2" id="KW-0238">DNA-binding</keyword>
<dbReference type="Proteomes" id="UP000186940">
    <property type="component" value="Unassembled WGS sequence"/>
</dbReference>
<comment type="caution">
    <text evidence="2">The sequence shown here is derived from an EMBL/GenBank/DDBJ whole genome shotgun (WGS) entry which is preliminary data.</text>
</comment>
<dbReference type="InterPro" id="IPR002716">
    <property type="entry name" value="PIN_dom"/>
</dbReference>
<keyword evidence="3" id="KW-1185">Reference proteome</keyword>
<evidence type="ECO:0000313" key="2">
    <source>
        <dbReference type="EMBL" id="OFV67406.1"/>
    </source>
</evidence>
<reference evidence="2" key="1">
    <citation type="submission" date="2016-05" db="EMBL/GenBank/DDBJ databases">
        <title>Microbial consortia oxidize butane by reversing methanogenesis.</title>
        <authorList>
            <person name="Laso-Perez R."/>
            <person name="Richter M."/>
            <person name="Wegener G."/>
            <person name="Musat F."/>
        </authorList>
    </citation>
    <scope>NUCLEOTIDE SEQUENCE [LARGE SCALE GENOMIC DNA]</scope>
    <source>
        <strain evidence="2">BOX2</strain>
    </source>
</reference>
<evidence type="ECO:0000313" key="3">
    <source>
        <dbReference type="Proteomes" id="UP000186940"/>
    </source>
</evidence>
<dbReference type="Gene3D" id="3.40.50.1010">
    <property type="entry name" value="5'-nuclease"/>
    <property type="match status" value="1"/>
</dbReference>
<name>A0A1F2P9X2_9EURY</name>
<organism evidence="2 3">
    <name type="scientific">Candidatus Syntropharchaeum caldarium</name>
    <dbReference type="NCBI Taxonomy" id="1838285"/>
    <lineage>
        <taxon>Archaea</taxon>
        <taxon>Methanobacteriati</taxon>
        <taxon>Methanobacteriota</taxon>
        <taxon>Stenosarchaea group</taxon>
        <taxon>Methanomicrobia</taxon>
        <taxon>Methanosarcinales</taxon>
        <taxon>ANME-2 cluster</taxon>
        <taxon>Candidatus Syntropharchaeum</taxon>
    </lineage>
</organism>
<feature type="domain" description="PIN" evidence="1">
    <location>
        <begin position="1"/>
        <end position="98"/>
    </location>
</feature>
<evidence type="ECO:0000259" key="1">
    <source>
        <dbReference type="SMART" id="SM00670"/>
    </source>
</evidence>
<dbReference type="CDD" id="cd09879">
    <property type="entry name" value="PIN_VapC_AF0591-like"/>
    <property type="match status" value="1"/>
</dbReference>
<dbReference type="EMBL" id="LYOS01000004">
    <property type="protein sequence ID" value="OFV67406.1"/>
    <property type="molecule type" value="Genomic_DNA"/>
</dbReference>
<dbReference type="InterPro" id="IPR041120">
    <property type="entry name" value="PIN_9"/>
</dbReference>
<dbReference type="AlphaFoldDB" id="A0A1F2P9X2"/>
<accession>A0A1F2P9X2</accession>
<dbReference type="Pfam" id="PF18477">
    <property type="entry name" value="PIN_9"/>
    <property type="match status" value="1"/>
</dbReference>